<dbReference type="Proteomes" id="UP001465976">
    <property type="component" value="Unassembled WGS sequence"/>
</dbReference>
<comment type="caution">
    <text evidence="2">The sequence shown here is derived from an EMBL/GenBank/DDBJ whole genome shotgun (WGS) entry which is preliminary data.</text>
</comment>
<evidence type="ECO:0000313" key="3">
    <source>
        <dbReference type="Proteomes" id="UP001465976"/>
    </source>
</evidence>
<reference evidence="2 3" key="1">
    <citation type="submission" date="2024-02" db="EMBL/GenBank/DDBJ databases">
        <title>A draft genome for the cacao thread blight pathogen Marasmius crinis-equi.</title>
        <authorList>
            <person name="Cohen S.P."/>
            <person name="Baruah I.K."/>
            <person name="Amoako-Attah I."/>
            <person name="Bukari Y."/>
            <person name="Meinhardt L.W."/>
            <person name="Bailey B.A."/>
        </authorList>
    </citation>
    <scope>NUCLEOTIDE SEQUENCE [LARGE SCALE GENOMIC DNA]</scope>
    <source>
        <strain evidence="2 3">GH-76</strain>
    </source>
</reference>
<gene>
    <name evidence="2" type="ORF">V5O48_018654</name>
</gene>
<evidence type="ECO:0000256" key="1">
    <source>
        <dbReference type="SAM" id="MobiDB-lite"/>
    </source>
</evidence>
<proteinExistence type="predicted"/>
<feature type="non-terminal residue" evidence="2">
    <location>
        <position position="297"/>
    </location>
</feature>
<sequence>MSSTGPSSIFQEPGVVPSHKDHMKFEDYCKQITAAVSLCFPDFLSTPSFQPLIKYCKDHDIKLLNRIEEVFECLCSCWIKGKGPGSRPPKTVAKVMELASEYRLSDVEEMKGSGAGITDRDLPGPSKNGGELPREPPQVKISSIEACVTSPGAPSGQLGVHLPAIPLDNPWEAKQVLSEEREQQELEDLAETFQALDDRKTPHQAPIPKSSTSSGPGLLVAYLEDMNFAIVSLPTNRPANWFPWIDKSDYVHYSWDEDYTMPLADAKELFSYSSAAFCQNAKLAWKEVDLDRYFAVQ</sequence>
<feature type="region of interest" description="Disordered" evidence="1">
    <location>
        <begin position="110"/>
        <end position="137"/>
    </location>
</feature>
<dbReference type="EMBL" id="JBAHYK010003545">
    <property type="protein sequence ID" value="KAL0563414.1"/>
    <property type="molecule type" value="Genomic_DNA"/>
</dbReference>
<name>A0ABR3EKJ5_9AGAR</name>
<protein>
    <submittedName>
        <fullName evidence="2">Uncharacterized protein</fullName>
    </submittedName>
</protein>
<accession>A0ABR3EKJ5</accession>
<evidence type="ECO:0000313" key="2">
    <source>
        <dbReference type="EMBL" id="KAL0563414.1"/>
    </source>
</evidence>
<keyword evidence="3" id="KW-1185">Reference proteome</keyword>
<organism evidence="2 3">
    <name type="scientific">Marasmius crinis-equi</name>
    <dbReference type="NCBI Taxonomy" id="585013"/>
    <lineage>
        <taxon>Eukaryota</taxon>
        <taxon>Fungi</taxon>
        <taxon>Dikarya</taxon>
        <taxon>Basidiomycota</taxon>
        <taxon>Agaricomycotina</taxon>
        <taxon>Agaricomycetes</taxon>
        <taxon>Agaricomycetidae</taxon>
        <taxon>Agaricales</taxon>
        <taxon>Marasmiineae</taxon>
        <taxon>Marasmiaceae</taxon>
        <taxon>Marasmius</taxon>
    </lineage>
</organism>